<evidence type="ECO:0000313" key="7">
    <source>
        <dbReference type="EMBL" id="CAA9394066.1"/>
    </source>
</evidence>
<dbReference type="SUPFAM" id="SSF103473">
    <property type="entry name" value="MFS general substrate transporter"/>
    <property type="match status" value="1"/>
</dbReference>
<dbReference type="GO" id="GO:0010487">
    <property type="term" value="F:thermospermine synthase activity"/>
    <property type="evidence" value="ECO:0007669"/>
    <property type="project" value="UniProtKB-ARBA"/>
</dbReference>
<feature type="active site" description="Proton acceptor" evidence="4 5">
    <location>
        <position position="369"/>
    </location>
</feature>
<evidence type="ECO:0000256" key="4">
    <source>
        <dbReference type="HAMAP-Rule" id="MF_00198"/>
    </source>
</evidence>
<feature type="transmembrane region" description="Helical" evidence="4">
    <location>
        <begin position="103"/>
        <end position="124"/>
    </location>
</feature>
<dbReference type="EMBL" id="CADCUS010000158">
    <property type="protein sequence ID" value="CAA9394066.1"/>
    <property type="molecule type" value="Genomic_DNA"/>
</dbReference>
<dbReference type="NCBIfam" id="NF037959">
    <property type="entry name" value="MFS_SpdSyn"/>
    <property type="match status" value="1"/>
</dbReference>
<keyword evidence="3 4" id="KW-0620">Polyamine biosynthesis</keyword>
<dbReference type="InterPro" id="IPR030374">
    <property type="entry name" value="PABS"/>
</dbReference>
<evidence type="ECO:0000259" key="6">
    <source>
        <dbReference type="PROSITE" id="PS51006"/>
    </source>
</evidence>
<feature type="transmembrane region" description="Helical" evidence="4">
    <location>
        <begin position="71"/>
        <end position="97"/>
    </location>
</feature>
<comment type="pathway">
    <text evidence="4">Amine and polyamine biosynthesis; spermidine biosynthesis; spermidine from putrescine: step 1/1.</text>
</comment>
<dbReference type="GO" id="GO:0008295">
    <property type="term" value="P:spermidine biosynthetic process"/>
    <property type="evidence" value="ECO:0007669"/>
    <property type="project" value="UniProtKB-UniRule"/>
</dbReference>
<dbReference type="HAMAP" id="MF_00198">
    <property type="entry name" value="Spermidine_synth"/>
    <property type="match status" value="1"/>
</dbReference>
<feature type="binding site" evidence="4">
    <location>
        <position position="318"/>
    </location>
    <ligand>
        <name>S-methyl-5'-thioadenosine</name>
        <dbReference type="ChEBI" id="CHEBI:17509"/>
    </ligand>
</feature>
<gene>
    <name evidence="4" type="primary">speE</name>
    <name evidence="7" type="ORF">AVDCRST_MAG66-1037</name>
</gene>
<accession>A0A6J4NPK0</accession>
<dbReference type="InterPro" id="IPR029063">
    <property type="entry name" value="SAM-dependent_MTases_sf"/>
</dbReference>
<feature type="binding site" evidence="4">
    <location>
        <position position="298"/>
    </location>
    <ligand>
        <name>spermidine</name>
        <dbReference type="ChEBI" id="CHEBI:57834"/>
    </ligand>
</feature>
<dbReference type="PANTHER" id="PTHR43317">
    <property type="entry name" value="THERMOSPERMINE SYNTHASE ACAULIS5"/>
    <property type="match status" value="1"/>
</dbReference>
<reference evidence="7" key="1">
    <citation type="submission" date="2020-02" db="EMBL/GenBank/DDBJ databases">
        <authorList>
            <person name="Meier V. D."/>
        </authorList>
    </citation>
    <scope>NUCLEOTIDE SEQUENCE</scope>
    <source>
        <strain evidence="7">AVDCRST_MAG66</strain>
    </source>
</reference>
<feature type="binding site" evidence="4">
    <location>
        <position position="376"/>
    </location>
    <ligand>
        <name>S-methyl-5'-thioadenosine</name>
        <dbReference type="ChEBI" id="CHEBI:17509"/>
    </ligand>
</feature>
<feature type="transmembrane region" description="Helical" evidence="4">
    <location>
        <begin position="145"/>
        <end position="166"/>
    </location>
</feature>
<feature type="transmembrane region" description="Helical" evidence="4">
    <location>
        <begin position="172"/>
        <end position="191"/>
    </location>
</feature>
<feature type="binding site" evidence="4">
    <location>
        <begin position="350"/>
        <end position="351"/>
    </location>
    <ligand>
        <name>S-methyl-5'-thioadenosine</name>
        <dbReference type="ChEBI" id="CHEBI:17509"/>
    </ligand>
</feature>
<evidence type="ECO:0000256" key="5">
    <source>
        <dbReference type="PROSITE-ProRule" id="PRU00354"/>
    </source>
</evidence>
<name>A0A6J4NPK0_9PSEU</name>
<evidence type="ECO:0000256" key="2">
    <source>
        <dbReference type="ARBA" id="ARBA00022679"/>
    </source>
</evidence>
<dbReference type="GO" id="GO:0004766">
    <property type="term" value="F:spermidine synthase activity"/>
    <property type="evidence" value="ECO:0007669"/>
    <property type="project" value="UniProtKB-UniRule"/>
</dbReference>
<dbReference type="PROSITE" id="PS01330">
    <property type="entry name" value="PABS_1"/>
    <property type="match status" value="1"/>
</dbReference>
<keyword evidence="4" id="KW-0472">Membrane</keyword>
<dbReference type="EC" id="2.5.1.16" evidence="4"/>
<dbReference type="Gene3D" id="3.40.50.150">
    <property type="entry name" value="Vaccinia Virus protein VP39"/>
    <property type="match status" value="1"/>
</dbReference>
<protein>
    <recommendedName>
        <fullName evidence="4">Polyamine aminopropyltransferase</fullName>
    </recommendedName>
    <alternativeName>
        <fullName evidence="4">Putrescine aminopropyltransferase</fullName>
        <shortName evidence="4">PAPT</shortName>
    </alternativeName>
    <alternativeName>
        <fullName evidence="4">Spermidine synthase</fullName>
        <shortName evidence="4">SPDS</shortName>
        <shortName evidence="4">SPDSY</shortName>
        <ecNumber evidence="4">2.5.1.16</ecNumber>
    </alternativeName>
</protein>
<sequence length="506" mass="52488">MVTLAPSRARPLLLAAVAVCAACGLVYELVLLTLAVTLAGGGIAVTSLIVAGFVAALGVGALAAKPLLARAAAAFVAVEIVLGVVGGLSAAALYVAFSFNGMSSAVLIVATAVIGVLVGAEVPLLMTLLAGEGESAGKLVANLNAADYAGALAGGLAWPFVLLPLAGQVRGAALTGVVNLVAAAVVAAFVLRDRLGVRARAGAVAGLLVAATVLAVLLVEADDVVLTSRQRLYADPVIADVQSSYQQVVLTERDGDVRLFLDGDLQFSSRDEHRYTEALVHPVLAADPRRVLVLGGGDGLAARELLRHPSVTEVVQVELDPAVLDLARTRLAGLNAGALDDPRTTVVVDDGFRWLRGQPSGSFDAVVVDLPDPDTPVLARLYSTEFYGLVARSLTPDGLVVVQSGSPYSTPTAYWRTVATVESAGLGARPYHVHVPSFGDWGFTLARAGDPPPLRLSPRAPELRFLDQAVLAAAGVFPRDRPRLDLEPSTLDRPLIVDDVRAGFQR</sequence>
<feature type="transmembrane region" description="Helical" evidence="4">
    <location>
        <begin position="12"/>
        <end position="36"/>
    </location>
</feature>
<evidence type="ECO:0000256" key="1">
    <source>
        <dbReference type="ARBA" id="ARBA00007867"/>
    </source>
</evidence>
<comment type="function">
    <text evidence="4">Catalyzes the irreversible transfer of a propylamine group from the amino donor S-adenosylmethioninamine (decarboxy-AdoMet) to putrescine (1,4-diaminobutane) to yield spermidine.</text>
</comment>
<dbReference type="InterPro" id="IPR030373">
    <property type="entry name" value="PABS_CS"/>
</dbReference>
<comment type="caution">
    <text evidence="4">Lacks conserved residue(s) required for the propagation of feature annotation.</text>
</comment>
<organism evidence="7">
    <name type="scientific">uncultured Pseudonocardia sp</name>
    <dbReference type="NCBI Taxonomy" id="211455"/>
    <lineage>
        <taxon>Bacteria</taxon>
        <taxon>Bacillati</taxon>
        <taxon>Actinomycetota</taxon>
        <taxon>Actinomycetes</taxon>
        <taxon>Pseudonocardiales</taxon>
        <taxon>Pseudonocardiaceae</taxon>
        <taxon>Pseudonocardia</taxon>
        <taxon>environmental samples</taxon>
    </lineage>
</organism>
<dbReference type="GO" id="GO:0005886">
    <property type="term" value="C:plasma membrane"/>
    <property type="evidence" value="ECO:0007669"/>
    <property type="project" value="UniProtKB-SubCell"/>
</dbReference>
<keyword evidence="4" id="KW-1133">Transmembrane helix</keyword>
<comment type="similarity">
    <text evidence="1 4">Belongs to the spermidine/spermine synthase family.</text>
</comment>
<dbReference type="SUPFAM" id="SSF53335">
    <property type="entry name" value="S-adenosyl-L-methionine-dependent methyltransferases"/>
    <property type="match status" value="1"/>
</dbReference>
<feature type="binding site" evidence="4">
    <location>
        <position position="246"/>
    </location>
    <ligand>
        <name>S-methyl-5'-thioadenosine</name>
        <dbReference type="ChEBI" id="CHEBI:17509"/>
    </ligand>
</feature>
<evidence type="ECO:0000256" key="3">
    <source>
        <dbReference type="ARBA" id="ARBA00023115"/>
    </source>
</evidence>
<dbReference type="CDD" id="cd02440">
    <property type="entry name" value="AdoMet_MTases"/>
    <property type="match status" value="1"/>
</dbReference>
<feature type="domain" description="PABS" evidence="6">
    <location>
        <begin position="215"/>
        <end position="448"/>
    </location>
</feature>
<comment type="subcellular location">
    <subcellularLocation>
        <location evidence="4">Cell membrane</location>
        <topology evidence="4">Multi-pass membrane protein</topology>
    </subcellularLocation>
</comment>
<feature type="transmembrane region" description="Helical" evidence="4">
    <location>
        <begin position="203"/>
        <end position="221"/>
    </location>
</feature>
<comment type="subunit">
    <text evidence="4">Homodimer or homotetramer.</text>
</comment>
<dbReference type="NCBIfam" id="NF002956">
    <property type="entry name" value="PRK03612.1"/>
    <property type="match status" value="1"/>
</dbReference>
<keyword evidence="4" id="KW-1003">Cell membrane</keyword>
<dbReference type="InterPro" id="IPR036259">
    <property type="entry name" value="MFS_trans_sf"/>
</dbReference>
<dbReference type="UniPathway" id="UPA00248">
    <property type="reaction ID" value="UER00314"/>
</dbReference>
<dbReference type="PROSITE" id="PS51006">
    <property type="entry name" value="PABS_2"/>
    <property type="match status" value="1"/>
</dbReference>
<dbReference type="InterPro" id="IPR001045">
    <property type="entry name" value="Spermi_synthase"/>
</dbReference>
<dbReference type="AlphaFoldDB" id="A0A6J4NPK0"/>
<proteinExistence type="inferred from homology"/>
<keyword evidence="4" id="KW-0745">Spermidine biosynthesis</keyword>
<dbReference type="PANTHER" id="PTHR43317:SF1">
    <property type="entry name" value="THERMOSPERMINE SYNTHASE ACAULIS5"/>
    <property type="match status" value="1"/>
</dbReference>
<keyword evidence="2 4" id="KW-0808">Transferase</keyword>
<dbReference type="Pfam" id="PF01564">
    <property type="entry name" value="Spermine_synth"/>
    <property type="match status" value="1"/>
</dbReference>
<feature type="transmembrane region" description="Helical" evidence="4">
    <location>
        <begin position="42"/>
        <end position="64"/>
    </location>
</feature>
<keyword evidence="4" id="KW-0812">Transmembrane</keyword>
<comment type="catalytic activity">
    <reaction evidence="4">
        <text>S-adenosyl 3-(methylsulfanyl)propylamine + putrescine = S-methyl-5'-thioadenosine + spermidine + H(+)</text>
        <dbReference type="Rhea" id="RHEA:12721"/>
        <dbReference type="ChEBI" id="CHEBI:15378"/>
        <dbReference type="ChEBI" id="CHEBI:17509"/>
        <dbReference type="ChEBI" id="CHEBI:57443"/>
        <dbReference type="ChEBI" id="CHEBI:57834"/>
        <dbReference type="ChEBI" id="CHEBI:326268"/>
        <dbReference type="EC" id="2.5.1.16"/>
    </reaction>
</comment>